<gene>
    <name evidence="3" type="ORF">FRC98_19880</name>
</gene>
<protein>
    <recommendedName>
        <fullName evidence="2">Macro domain-containing protein</fullName>
    </recommendedName>
</protein>
<evidence type="ECO:0000259" key="2">
    <source>
        <dbReference type="PROSITE" id="PS51154"/>
    </source>
</evidence>
<dbReference type="PROSITE" id="PS51154">
    <property type="entry name" value="MACRO"/>
    <property type="match status" value="1"/>
</dbReference>
<proteinExistence type="predicted"/>
<dbReference type="PANTHER" id="PTHR11106">
    <property type="entry name" value="GANGLIOSIDE INDUCED DIFFERENTIATION ASSOCIATED PROTEIN 2-RELATED"/>
    <property type="match status" value="1"/>
</dbReference>
<dbReference type="OrthoDB" id="6194521at2"/>
<reference evidence="3 4" key="1">
    <citation type="submission" date="2019-08" db="EMBL/GenBank/DDBJ databases">
        <title>Bradymonadales sp. TMQ4.</title>
        <authorList>
            <person name="Liang Q."/>
        </authorList>
    </citation>
    <scope>NUCLEOTIDE SEQUENCE [LARGE SCALE GENOMIC DNA]</scope>
    <source>
        <strain evidence="3 4">TMQ4</strain>
    </source>
</reference>
<evidence type="ECO:0000256" key="1">
    <source>
        <dbReference type="SAM" id="MobiDB-lite"/>
    </source>
</evidence>
<feature type="region of interest" description="Disordered" evidence="1">
    <location>
        <begin position="1"/>
        <end position="22"/>
    </location>
</feature>
<feature type="domain" description="Macro" evidence="2">
    <location>
        <begin position="48"/>
        <end position="238"/>
    </location>
</feature>
<dbReference type="PANTHER" id="PTHR11106:SF111">
    <property type="entry name" value="MACRO DOMAIN-CONTAINING PROTEIN"/>
    <property type="match status" value="1"/>
</dbReference>
<dbReference type="SMART" id="SM00506">
    <property type="entry name" value="A1pp"/>
    <property type="match status" value="1"/>
</dbReference>
<dbReference type="EMBL" id="VOSM01000017">
    <property type="protein sequence ID" value="TXD33957.1"/>
    <property type="molecule type" value="Genomic_DNA"/>
</dbReference>
<accession>A0A5C6X9W4</accession>
<comment type="caution">
    <text evidence="3">The sequence shown here is derived from an EMBL/GenBank/DDBJ whole genome shotgun (WGS) entry which is preliminary data.</text>
</comment>
<organism evidence="3 4">
    <name type="scientific">Lujinxingia vulgaris</name>
    <dbReference type="NCBI Taxonomy" id="2600176"/>
    <lineage>
        <taxon>Bacteria</taxon>
        <taxon>Deltaproteobacteria</taxon>
        <taxon>Bradymonadales</taxon>
        <taxon>Lujinxingiaceae</taxon>
        <taxon>Lujinxingia</taxon>
    </lineage>
</organism>
<evidence type="ECO:0000313" key="4">
    <source>
        <dbReference type="Proteomes" id="UP000321412"/>
    </source>
</evidence>
<sequence length="260" mass="28376">MASGRPVASRRAALLPGLQSPRKGVWPPASVGQPHLFVPSQNRILTDPMQDTFMEDSKRHLIVTQGDITLISMPEGALVNPSNTGLILNSGGNSDNTVSNAIARRGGPFMQQTLHMARSGLRNNRLEPGRAVDTEAGQLPVKRLIHVSIVGAKKINARLVSNAILNAYDLADELELKELAFPAIGLQMGGITLEEFMDIFWRITAEELPRLKNVKQVYLCLFSGEEYELGSAYAEKNVDELPESIDLEISESGFARGLFG</sequence>
<dbReference type="InterPro" id="IPR002589">
    <property type="entry name" value="Macro_dom"/>
</dbReference>
<dbReference type="AlphaFoldDB" id="A0A5C6X9W4"/>
<dbReference type="SUPFAM" id="SSF52949">
    <property type="entry name" value="Macro domain-like"/>
    <property type="match status" value="1"/>
</dbReference>
<dbReference type="InterPro" id="IPR043472">
    <property type="entry name" value="Macro_dom-like"/>
</dbReference>
<name>A0A5C6X9W4_9DELT</name>
<dbReference type="Gene3D" id="3.40.220.10">
    <property type="entry name" value="Leucine Aminopeptidase, subunit E, domain 1"/>
    <property type="match status" value="1"/>
</dbReference>
<keyword evidence="4" id="KW-1185">Reference proteome</keyword>
<evidence type="ECO:0000313" key="3">
    <source>
        <dbReference type="EMBL" id="TXD33957.1"/>
    </source>
</evidence>
<dbReference type="Pfam" id="PF01661">
    <property type="entry name" value="Macro"/>
    <property type="match status" value="1"/>
</dbReference>
<dbReference type="Proteomes" id="UP000321412">
    <property type="component" value="Unassembled WGS sequence"/>
</dbReference>